<feature type="domain" description="Nudix hydrolase" evidence="1">
    <location>
        <begin position="1"/>
        <end position="146"/>
    </location>
</feature>
<dbReference type="RefSeq" id="WP_240256351.1">
    <property type="nucleotide sequence ID" value="NZ_JAKTTI010000022.1"/>
</dbReference>
<reference evidence="2" key="1">
    <citation type="submission" date="2022-02" db="EMBL/GenBank/DDBJ databases">
        <title>Fredinandcohnia quinoae sp. nov. isolated from Chenopodium quinoa seeds.</title>
        <authorList>
            <person name="Saati-Santamaria Z."/>
            <person name="Flores-Felix J.D."/>
            <person name="Igual J.M."/>
            <person name="Velazquez E."/>
            <person name="Garcia-Fraile P."/>
            <person name="Martinez-Molina E."/>
        </authorList>
    </citation>
    <scope>NUCLEOTIDE SEQUENCE</scope>
    <source>
        <strain evidence="2">SECRCQ15</strain>
    </source>
</reference>
<sequence>MIRKAVGAIVFQNDRFLIVYKGKINTLNGKEMISGEWDFIKGGVEVSDQSEEHSLFRELKEETGSTHYKVIKQFDEKIVFEFPAEIKSKIGYESQETTMFLVEYFGEIDGLNPLDSEISELQFLNKEEIYRQLTHLETKEFFKKHLS</sequence>
<organism evidence="2 3">
    <name type="scientific">Fredinandcohnia quinoae</name>
    <dbReference type="NCBI Taxonomy" id="2918902"/>
    <lineage>
        <taxon>Bacteria</taxon>
        <taxon>Bacillati</taxon>
        <taxon>Bacillota</taxon>
        <taxon>Bacilli</taxon>
        <taxon>Bacillales</taxon>
        <taxon>Bacillaceae</taxon>
        <taxon>Fredinandcohnia</taxon>
    </lineage>
</organism>
<keyword evidence="2" id="KW-0378">Hydrolase</keyword>
<dbReference type="Gene3D" id="3.90.79.10">
    <property type="entry name" value="Nucleoside Triphosphate Pyrophosphohydrolase"/>
    <property type="match status" value="1"/>
</dbReference>
<dbReference type="Pfam" id="PF00293">
    <property type="entry name" value="NUDIX"/>
    <property type="match status" value="1"/>
</dbReference>
<accession>A0AAW5E6C3</accession>
<dbReference type="InterPro" id="IPR000086">
    <property type="entry name" value="NUDIX_hydrolase_dom"/>
</dbReference>
<dbReference type="SUPFAM" id="SSF55811">
    <property type="entry name" value="Nudix"/>
    <property type="match status" value="1"/>
</dbReference>
<evidence type="ECO:0000259" key="1">
    <source>
        <dbReference type="PROSITE" id="PS51462"/>
    </source>
</evidence>
<gene>
    <name evidence="2" type="ORF">MJG50_13930</name>
</gene>
<dbReference type="InterPro" id="IPR015797">
    <property type="entry name" value="NUDIX_hydrolase-like_dom_sf"/>
</dbReference>
<proteinExistence type="predicted"/>
<comment type="caution">
    <text evidence="2">The sequence shown here is derived from an EMBL/GenBank/DDBJ whole genome shotgun (WGS) entry which is preliminary data.</text>
</comment>
<evidence type="ECO:0000313" key="3">
    <source>
        <dbReference type="Proteomes" id="UP001431131"/>
    </source>
</evidence>
<dbReference type="Proteomes" id="UP001431131">
    <property type="component" value="Unassembled WGS sequence"/>
</dbReference>
<dbReference type="PROSITE" id="PS51462">
    <property type="entry name" value="NUDIX"/>
    <property type="match status" value="1"/>
</dbReference>
<name>A0AAW5E6C3_9BACI</name>
<dbReference type="GO" id="GO:0016787">
    <property type="term" value="F:hydrolase activity"/>
    <property type="evidence" value="ECO:0007669"/>
    <property type="project" value="UniProtKB-KW"/>
</dbReference>
<evidence type="ECO:0000313" key="2">
    <source>
        <dbReference type="EMBL" id="MCH1626434.1"/>
    </source>
</evidence>
<dbReference type="AlphaFoldDB" id="A0AAW5E6C3"/>
<dbReference type="EMBL" id="JAKTTI010000022">
    <property type="protein sequence ID" value="MCH1626434.1"/>
    <property type="molecule type" value="Genomic_DNA"/>
</dbReference>
<protein>
    <submittedName>
        <fullName evidence="2">NUDIX hydrolase</fullName>
    </submittedName>
</protein>
<keyword evidence="3" id="KW-1185">Reference proteome</keyword>